<keyword evidence="2" id="KW-1185">Reference proteome</keyword>
<evidence type="ECO:0000313" key="2">
    <source>
        <dbReference type="Proteomes" id="UP001139319"/>
    </source>
</evidence>
<accession>A0A9X2HYE1</accession>
<evidence type="ECO:0000313" key="1">
    <source>
        <dbReference type="EMBL" id="MCP8898771.1"/>
    </source>
</evidence>
<reference evidence="1" key="1">
    <citation type="submission" date="2022-05" db="EMBL/GenBank/DDBJ databases">
        <authorList>
            <person name="Sun H.-N."/>
        </authorList>
    </citation>
    <scope>NUCLEOTIDE SEQUENCE</scope>
    <source>
        <strain evidence="1">HB14</strain>
    </source>
</reference>
<comment type="caution">
    <text evidence="1">The sequence shown here is derived from an EMBL/GenBank/DDBJ whole genome shotgun (WGS) entry which is preliminary data.</text>
</comment>
<protein>
    <submittedName>
        <fullName evidence="1">Uncharacterized protein</fullName>
    </submittedName>
</protein>
<dbReference type="Proteomes" id="UP001139319">
    <property type="component" value="Unassembled WGS sequence"/>
</dbReference>
<proteinExistence type="predicted"/>
<organism evidence="1 2">
    <name type="scientific">Gilvimarinus xylanilyticus</name>
    <dbReference type="NCBI Taxonomy" id="2944139"/>
    <lineage>
        <taxon>Bacteria</taxon>
        <taxon>Pseudomonadati</taxon>
        <taxon>Pseudomonadota</taxon>
        <taxon>Gammaproteobacteria</taxon>
        <taxon>Cellvibrionales</taxon>
        <taxon>Cellvibrionaceae</taxon>
        <taxon>Gilvimarinus</taxon>
    </lineage>
</organism>
<dbReference type="RefSeq" id="WP_253967040.1">
    <property type="nucleotide sequence ID" value="NZ_JAMFTH010000001.1"/>
</dbReference>
<name>A0A9X2HYE1_9GAMM</name>
<gene>
    <name evidence="1" type="ORF">M6D89_05595</name>
</gene>
<dbReference type="AlphaFoldDB" id="A0A9X2HYE1"/>
<sequence>MNAGTEYRANAHDKYTPYPEGYMTIRATDNELDKGDAINYTLMRAQGLIELLELAYVNWDLNKERENAVHTPSPEVLMACVQNLKGQLHQLEILTNSSGL</sequence>
<dbReference type="EMBL" id="JAMFTH010000001">
    <property type="protein sequence ID" value="MCP8898771.1"/>
    <property type="molecule type" value="Genomic_DNA"/>
</dbReference>
<reference evidence="1" key="2">
    <citation type="submission" date="2023-01" db="EMBL/GenBank/DDBJ databases">
        <title>Gilvimarinus xylanilyticus HB14 isolated from Caulerpa lentillifera aquaculture base in Hainan, China.</title>
        <authorList>
            <person name="Zhang Y.-J."/>
        </authorList>
    </citation>
    <scope>NUCLEOTIDE SEQUENCE</scope>
    <source>
        <strain evidence="1">HB14</strain>
    </source>
</reference>